<reference evidence="2" key="1">
    <citation type="submission" date="2022-03" db="EMBL/GenBank/DDBJ databases">
        <authorList>
            <person name="Tunstrom K."/>
        </authorList>
    </citation>
    <scope>NUCLEOTIDE SEQUENCE</scope>
</reference>
<protein>
    <submittedName>
        <fullName evidence="2">Uncharacterized protein</fullName>
    </submittedName>
</protein>
<sequence>MCRRAESATSSTEASTSRRGRAARRPRAMRRGAAVVDRRAPYQWTLATRSRSAFIHDGRVNGARAGCPRSAVVAHVREKMARRRDGDGRRAKTTGRTIVVMVRSMW</sequence>
<feature type="compositionally biased region" description="Low complexity" evidence="1">
    <location>
        <begin position="7"/>
        <end position="17"/>
    </location>
</feature>
<name>A0AAU9TJ80_EUPED</name>
<feature type="compositionally biased region" description="Basic residues" evidence="1">
    <location>
        <begin position="18"/>
        <end position="30"/>
    </location>
</feature>
<accession>A0AAU9TJ80</accession>
<evidence type="ECO:0000256" key="1">
    <source>
        <dbReference type="SAM" id="MobiDB-lite"/>
    </source>
</evidence>
<feature type="region of interest" description="Disordered" evidence="1">
    <location>
        <begin position="1"/>
        <end position="34"/>
    </location>
</feature>
<dbReference type="AlphaFoldDB" id="A0AAU9TJ80"/>
<organism evidence="2 3">
    <name type="scientific">Euphydryas editha</name>
    <name type="common">Edith's checkerspot</name>
    <dbReference type="NCBI Taxonomy" id="104508"/>
    <lineage>
        <taxon>Eukaryota</taxon>
        <taxon>Metazoa</taxon>
        <taxon>Ecdysozoa</taxon>
        <taxon>Arthropoda</taxon>
        <taxon>Hexapoda</taxon>
        <taxon>Insecta</taxon>
        <taxon>Pterygota</taxon>
        <taxon>Neoptera</taxon>
        <taxon>Endopterygota</taxon>
        <taxon>Lepidoptera</taxon>
        <taxon>Glossata</taxon>
        <taxon>Ditrysia</taxon>
        <taxon>Papilionoidea</taxon>
        <taxon>Nymphalidae</taxon>
        <taxon>Nymphalinae</taxon>
        <taxon>Euphydryas</taxon>
    </lineage>
</organism>
<keyword evidence="3" id="KW-1185">Reference proteome</keyword>
<dbReference type="Proteomes" id="UP001153954">
    <property type="component" value="Unassembled WGS sequence"/>
</dbReference>
<evidence type="ECO:0000313" key="2">
    <source>
        <dbReference type="EMBL" id="CAH2084785.1"/>
    </source>
</evidence>
<comment type="caution">
    <text evidence="2">The sequence shown here is derived from an EMBL/GenBank/DDBJ whole genome shotgun (WGS) entry which is preliminary data.</text>
</comment>
<gene>
    <name evidence="2" type="ORF">EEDITHA_LOCUS1323</name>
</gene>
<dbReference type="EMBL" id="CAKOGL010000003">
    <property type="protein sequence ID" value="CAH2084785.1"/>
    <property type="molecule type" value="Genomic_DNA"/>
</dbReference>
<evidence type="ECO:0000313" key="3">
    <source>
        <dbReference type="Proteomes" id="UP001153954"/>
    </source>
</evidence>
<proteinExistence type="predicted"/>